<dbReference type="InterPro" id="IPR050360">
    <property type="entry name" value="MFS_Sugar_Transporters"/>
</dbReference>
<name>A0AAN7C691_9PEZI</name>
<dbReference type="Proteomes" id="UP001303760">
    <property type="component" value="Unassembled WGS sequence"/>
</dbReference>
<comment type="caution">
    <text evidence="11">The sequence shown here is derived from an EMBL/GenBank/DDBJ whole genome shotgun (WGS) entry which is preliminary data.</text>
</comment>
<evidence type="ECO:0000256" key="3">
    <source>
        <dbReference type="ARBA" id="ARBA00022448"/>
    </source>
</evidence>
<dbReference type="Gene3D" id="1.20.1250.20">
    <property type="entry name" value="MFS general substrate transporter like domains"/>
    <property type="match status" value="1"/>
</dbReference>
<evidence type="ECO:0000313" key="12">
    <source>
        <dbReference type="Proteomes" id="UP001303760"/>
    </source>
</evidence>
<dbReference type="PROSITE" id="PS00217">
    <property type="entry name" value="SUGAR_TRANSPORT_2"/>
    <property type="match status" value="1"/>
</dbReference>
<evidence type="ECO:0000256" key="8">
    <source>
        <dbReference type="RuleBase" id="RU003346"/>
    </source>
</evidence>
<dbReference type="PROSITE" id="PS00216">
    <property type="entry name" value="SUGAR_TRANSPORT_1"/>
    <property type="match status" value="2"/>
</dbReference>
<dbReference type="InterPro" id="IPR005829">
    <property type="entry name" value="Sugar_transporter_CS"/>
</dbReference>
<organism evidence="11 12">
    <name type="scientific">Achaetomium macrosporum</name>
    <dbReference type="NCBI Taxonomy" id="79813"/>
    <lineage>
        <taxon>Eukaryota</taxon>
        <taxon>Fungi</taxon>
        <taxon>Dikarya</taxon>
        <taxon>Ascomycota</taxon>
        <taxon>Pezizomycotina</taxon>
        <taxon>Sordariomycetes</taxon>
        <taxon>Sordariomycetidae</taxon>
        <taxon>Sordariales</taxon>
        <taxon>Chaetomiaceae</taxon>
        <taxon>Achaetomium</taxon>
    </lineage>
</organism>
<dbReference type="InterPro" id="IPR005828">
    <property type="entry name" value="MFS_sugar_transport-like"/>
</dbReference>
<reference evidence="11" key="1">
    <citation type="journal article" date="2023" name="Mol. Phylogenet. Evol.">
        <title>Genome-scale phylogeny and comparative genomics of the fungal order Sordariales.</title>
        <authorList>
            <person name="Hensen N."/>
            <person name="Bonometti L."/>
            <person name="Westerberg I."/>
            <person name="Brannstrom I.O."/>
            <person name="Guillou S."/>
            <person name="Cros-Aarteil S."/>
            <person name="Calhoun S."/>
            <person name="Haridas S."/>
            <person name="Kuo A."/>
            <person name="Mondo S."/>
            <person name="Pangilinan J."/>
            <person name="Riley R."/>
            <person name="LaButti K."/>
            <person name="Andreopoulos B."/>
            <person name="Lipzen A."/>
            <person name="Chen C."/>
            <person name="Yan M."/>
            <person name="Daum C."/>
            <person name="Ng V."/>
            <person name="Clum A."/>
            <person name="Steindorff A."/>
            <person name="Ohm R.A."/>
            <person name="Martin F."/>
            <person name="Silar P."/>
            <person name="Natvig D.O."/>
            <person name="Lalanne C."/>
            <person name="Gautier V."/>
            <person name="Ament-Velasquez S.L."/>
            <person name="Kruys A."/>
            <person name="Hutchinson M.I."/>
            <person name="Powell A.J."/>
            <person name="Barry K."/>
            <person name="Miller A.N."/>
            <person name="Grigoriev I.V."/>
            <person name="Debuchy R."/>
            <person name="Gladieux P."/>
            <person name="Hiltunen Thoren M."/>
            <person name="Johannesson H."/>
        </authorList>
    </citation>
    <scope>NUCLEOTIDE SEQUENCE</scope>
    <source>
        <strain evidence="11">CBS 532.94</strain>
    </source>
</reference>
<feature type="transmembrane region" description="Helical" evidence="9">
    <location>
        <begin position="94"/>
        <end position="114"/>
    </location>
</feature>
<evidence type="ECO:0000256" key="2">
    <source>
        <dbReference type="ARBA" id="ARBA00010992"/>
    </source>
</evidence>
<feature type="transmembrane region" description="Helical" evidence="9">
    <location>
        <begin position="385"/>
        <end position="409"/>
    </location>
</feature>
<dbReference type="Pfam" id="PF00083">
    <property type="entry name" value="Sugar_tr"/>
    <property type="match status" value="1"/>
</dbReference>
<accession>A0AAN7C691</accession>
<feature type="transmembrane region" description="Helical" evidence="9">
    <location>
        <begin position="277"/>
        <end position="296"/>
    </location>
</feature>
<dbReference type="NCBIfam" id="TIGR00879">
    <property type="entry name" value="SP"/>
    <property type="match status" value="1"/>
</dbReference>
<feature type="transmembrane region" description="Helical" evidence="9">
    <location>
        <begin position="340"/>
        <end position="360"/>
    </location>
</feature>
<gene>
    <name evidence="11" type="ORF">C8A03DRAFT_17311</name>
</gene>
<feature type="transmembrane region" description="Helical" evidence="9">
    <location>
        <begin position="6"/>
        <end position="24"/>
    </location>
</feature>
<evidence type="ECO:0000313" key="11">
    <source>
        <dbReference type="EMBL" id="KAK4235995.1"/>
    </source>
</evidence>
<keyword evidence="12" id="KW-1185">Reference proteome</keyword>
<evidence type="ECO:0000259" key="10">
    <source>
        <dbReference type="PROSITE" id="PS50850"/>
    </source>
</evidence>
<feature type="transmembrane region" description="Helical" evidence="9">
    <location>
        <begin position="308"/>
        <end position="328"/>
    </location>
</feature>
<evidence type="ECO:0000256" key="6">
    <source>
        <dbReference type="ARBA" id="ARBA00023136"/>
    </source>
</evidence>
<dbReference type="FunFam" id="1.20.1250.20:FF:000026">
    <property type="entry name" value="MFS quinate transporter QutD"/>
    <property type="match status" value="1"/>
</dbReference>
<dbReference type="EMBL" id="MU860222">
    <property type="protein sequence ID" value="KAK4235995.1"/>
    <property type="molecule type" value="Genomic_DNA"/>
</dbReference>
<evidence type="ECO:0000256" key="7">
    <source>
        <dbReference type="ARBA" id="ARBA00023180"/>
    </source>
</evidence>
<comment type="similarity">
    <text evidence="2 8">Belongs to the major facilitator superfamily. Sugar transporter (TC 2.A.1.1) family.</text>
</comment>
<dbReference type="PRINTS" id="PR00171">
    <property type="entry name" value="SUGRTRNSPORT"/>
</dbReference>
<dbReference type="PANTHER" id="PTHR48022">
    <property type="entry name" value="PLASTIDIC GLUCOSE TRANSPORTER 4"/>
    <property type="match status" value="1"/>
</dbReference>
<evidence type="ECO:0000256" key="9">
    <source>
        <dbReference type="SAM" id="Phobius"/>
    </source>
</evidence>
<dbReference type="PROSITE" id="PS50850">
    <property type="entry name" value="MFS"/>
    <property type="match status" value="1"/>
</dbReference>
<protein>
    <submittedName>
        <fullName evidence="11">General substrate transporter</fullName>
    </submittedName>
</protein>
<evidence type="ECO:0000256" key="1">
    <source>
        <dbReference type="ARBA" id="ARBA00004141"/>
    </source>
</evidence>
<keyword evidence="6 9" id="KW-0472">Membrane</keyword>
<dbReference type="SUPFAM" id="SSF103473">
    <property type="entry name" value="MFS general substrate transporter"/>
    <property type="match status" value="1"/>
</dbReference>
<evidence type="ECO:0000256" key="5">
    <source>
        <dbReference type="ARBA" id="ARBA00022989"/>
    </source>
</evidence>
<feature type="transmembrane region" description="Helical" evidence="9">
    <location>
        <begin position="452"/>
        <end position="470"/>
    </location>
</feature>
<feature type="domain" description="Major facilitator superfamily (MFS) profile" evidence="10">
    <location>
        <begin position="11"/>
        <end position="474"/>
    </location>
</feature>
<feature type="transmembrane region" description="Helical" evidence="9">
    <location>
        <begin position="421"/>
        <end position="440"/>
    </location>
</feature>
<keyword evidence="7" id="KW-0325">Glycoprotein</keyword>
<dbReference type="CDD" id="cd17356">
    <property type="entry name" value="MFS_HXT"/>
    <property type="match status" value="1"/>
</dbReference>
<feature type="transmembrane region" description="Helical" evidence="9">
    <location>
        <begin position="157"/>
        <end position="176"/>
    </location>
</feature>
<sequence length="563" mass="61142">MFPKVGNIYYIAAIAVIGGALFGFDISSMSAIISTQPYLCQFNQRGLDADGRCLGPTDSTQGGITAAMPGGSLIGALMSGYSSDKLGRKGTIQIGSVFWIIGSIIASAAVNIPMLVVGRLINGFSVGICSAQVPVYISELAPPTIRGRLVSCQQWAITWGILIMYFICYGCSYIDGTAAFRLPWALQTIPAVLLGLGLFSLPESPRWLLKKGREADAVDVLALVHGKGNRESPFVLQELAEIHAAINEELDNADASWREVIAPNMLNRTTIGVFTQIWSQLTGMNVMMYYITYVFTMANLAKAGTNAVLLPSGIQFVINVAMTIPALLWMDRWGRRPTLLAGSTLMCTMLAINAGLFAVYSRPARPGEFTSTAESMAISGPPAKAIIASTYLFVASFAATWGPVSWTYPPELFPLRVRGKAVALATAANWAFNFALAYFVPPAFTNITWKVYVVFAVFCAAMTIHVFFMFPETANKTLEEVEGIFDDSAPGAIKYIGTPAWKTKNDRRAMVQEERGLRGDVERTEEHLKVVPVTSRTEDGYELAEIRPATTIMSVSAETKDTK</sequence>
<keyword evidence="3 8" id="KW-0813">Transport</keyword>
<dbReference type="GO" id="GO:0005351">
    <property type="term" value="F:carbohydrate:proton symporter activity"/>
    <property type="evidence" value="ECO:0007669"/>
    <property type="project" value="TreeGrafter"/>
</dbReference>
<evidence type="ECO:0000256" key="4">
    <source>
        <dbReference type="ARBA" id="ARBA00022692"/>
    </source>
</evidence>
<keyword evidence="4 9" id="KW-0812">Transmembrane</keyword>
<comment type="subcellular location">
    <subcellularLocation>
        <location evidence="1">Membrane</location>
        <topology evidence="1">Multi-pass membrane protein</topology>
    </subcellularLocation>
</comment>
<dbReference type="InterPro" id="IPR003663">
    <property type="entry name" value="Sugar/inositol_transpt"/>
</dbReference>
<dbReference type="InterPro" id="IPR020846">
    <property type="entry name" value="MFS_dom"/>
</dbReference>
<proteinExistence type="inferred from homology"/>
<dbReference type="GO" id="GO:0016020">
    <property type="term" value="C:membrane"/>
    <property type="evidence" value="ECO:0007669"/>
    <property type="project" value="UniProtKB-SubCell"/>
</dbReference>
<dbReference type="InterPro" id="IPR036259">
    <property type="entry name" value="MFS_trans_sf"/>
</dbReference>
<reference evidence="11" key="2">
    <citation type="submission" date="2023-05" db="EMBL/GenBank/DDBJ databases">
        <authorList>
            <consortium name="Lawrence Berkeley National Laboratory"/>
            <person name="Steindorff A."/>
            <person name="Hensen N."/>
            <person name="Bonometti L."/>
            <person name="Westerberg I."/>
            <person name="Brannstrom I.O."/>
            <person name="Guillou S."/>
            <person name="Cros-Aarteil S."/>
            <person name="Calhoun S."/>
            <person name="Haridas S."/>
            <person name="Kuo A."/>
            <person name="Mondo S."/>
            <person name="Pangilinan J."/>
            <person name="Riley R."/>
            <person name="Labutti K."/>
            <person name="Andreopoulos B."/>
            <person name="Lipzen A."/>
            <person name="Chen C."/>
            <person name="Yanf M."/>
            <person name="Daum C."/>
            <person name="Ng V."/>
            <person name="Clum A."/>
            <person name="Ohm R."/>
            <person name="Martin F."/>
            <person name="Silar P."/>
            <person name="Natvig D."/>
            <person name="Lalanne C."/>
            <person name="Gautier V."/>
            <person name="Ament-Velasquez S.L."/>
            <person name="Kruys A."/>
            <person name="Hutchinson M.I."/>
            <person name="Powell A.J."/>
            <person name="Barry K."/>
            <person name="Miller A.N."/>
            <person name="Grigoriev I.V."/>
            <person name="Debuchy R."/>
            <person name="Gladieux P."/>
            <person name="Thoren M.H."/>
            <person name="Johannesson H."/>
        </authorList>
    </citation>
    <scope>NUCLEOTIDE SEQUENCE</scope>
    <source>
        <strain evidence="11">CBS 532.94</strain>
    </source>
</reference>
<dbReference type="AlphaFoldDB" id="A0AAN7C691"/>
<feature type="transmembrane region" description="Helical" evidence="9">
    <location>
        <begin position="182"/>
        <end position="201"/>
    </location>
</feature>
<keyword evidence="5 9" id="KW-1133">Transmembrane helix</keyword>
<dbReference type="PANTHER" id="PTHR48022:SF7">
    <property type="entry name" value="MAJOR FACILITATOR SUPERFAMILY (MFS) PROFILE DOMAIN-CONTAINING PROTEIN-RELATED"/>
    <property type="match status" value="1"/>
</dbReference>